<name>A0A0V0TWQ9_9BILA</name>
<proteinExistence type="predicted"/>
<protein>
    <submittedName>
        <fullName evidence="1">Uncharacterized protein</fullName>
    </submittedName>
</protein>
<dbReference type="AlphaFoldDB" id="A0A0V0TWQ9"/>
<gene>
    <name evidence="1" type="ORF">T05_13246</name>
</gene>
<evidence type="ECO:0000313" key="1">
    <source>
        <dbReference type="EMBL" id="KRX43449.1"/>
    </source>
</evidence>
<organism evidence="1 2">
    <name type="scientific">Trichinella murrelli</name>
    <dbReference type="NCBI Taxonomy" id="144512"/>
    <lineage>
        <taxon>Eukaryota</taxon>
        <taxon>Metazoa</taxon>
        <taxon>Ecdysozoa</taxon>
        <taxon>Nematoda</taxon>
        <taxon>Enoplea</taxon>
        <taxon>Dorylaimia</taxon>
        <taxon>Trichinellida</taxon>
        <taxon>Trichinellidae</taxon>
        <taxon>Trichinella</taxon>
    </lineage>
</organism>
<reference evidence="1 2" key="1">
    <citation type="submission" date="2015-01" db="EMBL/GenBank/DDBJ databases">
        <title>Evolution of Trichinella species and genotypes.</title>
        <authorList>
            <person name="Korhonen P.K."/>
            <person name="Edoardo P."/>
            <person name="Giuseppe L.R."/>
            <person name="Gasser R.B."/>
        </authorList>
    </citation>
    <scope>NUCLEOTIDE SEQUENCE [LARGE SCALE GENOMIC DNA]</scope>
    <source>
        <strain evidence="1">ISS417</strain>
    </source>
</reference>
<evidence type="ECO:0000313" key="2">
    <source>
        <dbReference type="Proteomes" id="UP000055048"/>
    </source>
</evidence>
<comment type="caution">
    <text evidence="1">The sequence shown here is derived from an EMBL/GenBank/DDBJ whole genome shotgun (WGS) entry which is preliminary data.</text>
</comment>
<dbReference type="Proteomes" id="UP000055048">
    <property type="component" value="Unassembled WGS sequence"/>
</dbReference>
<accession>A0A0V0TWQ9</accession>
<dbReference type="EMBL" id="JYDJ01000119">
    <property type="protein sequence ID" value="KRX43449.1"/>
    <property type="molecule type" value="Genomic_DNA"/>
</dbReference>
<sequence length="61" mass="7060">MGDAKCAFRYNLSSASLRRTWVVLEMVILMNGKEMDVFVNFSSDKQVSCRRFDVHTDGLQR</sequence>
<keyword evidence="2" id="KW-1185">Reference proteome</keyword>